<dbReference type="InterPro" id="IPR051691">
    <property type="entry name" value="Metab_Enz_Cyan_OpOx_G3PDH"/>
</dbReference>
<dbReference type="Proteomes" id="UP001287282">
    <property type="component" value="Unassembled WGS sequence"/>
</dbReference>
<dbReference type="PANTHER" id="PTHR42949:SF3">
    <property type="entry name" value="ANAEROBIC GLYCEROL-3-PHOSPHATE DEHYDROGENASE SUBUNIT B"/>
    <property type="match status" value="1"/>
</dbReference>
<name>A0ABU3XHF4_9BACI</name>
<organism evidence="2 3">
    <name type="scientific">Alkalihalophilus lindianensis</name>
    <dbReference type="NCBI Taxonomy" id="1630542"/>
    <lineage>
        <taxon>Bacteria</taxon>
        <taxon>Bacillati</taxon>
        <taxon>Bacillota</taxon>
        <taxon>Bacilli</taxon>
        <taxon>Bacillales</taxon>
        <taxon>Bacillaceae</taxon>
        <taxon>Alkalihalophilus</taxon>
    </lineage>
</organism>
<feature type="non-terminal residue" evidence="2">
    <location>
        <position position="1"/>
    </location>
</feature>
<reference evidence="2 3" key="1">
    <citation type="submission" date="2023-10" db="EMBL/GenBank/DDBJ databases">
        <title>Screening of Alkalihalobacillus lindianensis BZ-TG-R113 and Its Alleviation of Salt Stress on Rapeseed Growth.</title>
        <authorList>
            <person name="Zhao B."/>
            <person name="Guo T."/>
        </authorList>
    </citation>
    <scope>NUCLEOTIDE SEQUENCE [LARGE SCALE GENOMIC DNA]</scope>
    <source>
        <strain evidence="2 3">BZ-TG-R113</strain>
    </source>
</reference>
<dbReference type="EMBL" id="JAWJBA010000590">
    <property type="protein sequence ID" value="MDV2687326.1"/>
    <property type="molecule type" value="Genomic_DNA"/>
</dbReference>
<evidence type="ECO:0000256" key="1">
    <source>
        <dbReference type="ARBA" id="ARBA00023002"/>
    </source>
</evidence>
<evidence type="ECO:0000313" key="3">
    <source>
        <dbReference type="Proteomes" id="UP001287282"/>
    </source>
</evidence>
<proteinExistence type="predicted"/>
<keyword evidence="1" id="KW-0560">Oxidoreductase</keyword>
<dbReference type="InterPro" id="IPR036188">
    <property type="entry name" value="FAD/NAD-bd_sf"/>
</dbReference>
<sequence length="85" mass="9001">LQLRKAAVEIIGKDQVEGVRVADTDVNGMIIPGSETIHEADFVCIAGGLYPLAELAAVAGCPFQYVPELGGHVPCHSEIMETPLE</sequence>
<comment type="caution">
    <text evidence="2">The sequence shown here is derived from an EMBL/GenBank/DDBJ whole genome shotgun (WGS) entry which is preliminary data.</text>
</comment>
<accession>A0ABU3XHF4</accession>
<keyword evidence="3" id="KW-1185">Reference proteome</keyword>
<evidence type="ECO:0000313" key="2">
    <source>
        <dbReference type="EMBL" id="MDV2687326.1"/>
    </source>
</evidence>
<gene>
    <name evidence="2" type="ORF">RYX56_23555</name>
</gene>
<protein>
    <submittedName>
        <fullName evidence="2">Sarcosine oxidase subunit alpha</fullName>
    </submittedName>
</protein>
<dbReference type="SUPFAM" id="SSF51905">
    <property type="entry name" value="FAD/NAD(P)-binding domain"/>
    <property type="match status" value="1"/>
</dbReference>
<feature type="non-terminal residue" evidence="2">
    <location>
        <position position="85"/>
    </location>
</feature>
<dbReference type="PANTHER" id="PTHR42949">
    <property type="entry name" value="ANAEROBIC GLYCEROL-3-PHOSPHATE DEHYDROGENASE SUBUNIT B"/>
    <property type="match status" value="1"/>
</dbReference>